<dbReference type="AlphaFoldDB" id="E9H507"/>
<reference evidence="1 2" key="1">
    <citation type="journal article" date="2011" name="Science">
        <title>The ecoresponsive genome of Daphnia pulex.</title>
        <authorList>
            <person name="Colbourne J.K."/>
            <person name="Pfrender M.E."/>
            <person name="Gilbert D."/>
            <person name="Thomas W.K."/>
            <person name="Tucker A."/>
            <person name="Oakley T.H."/>
            <person name="Tokishita S."/>
            <person name="Aerts A."/>
            <person name="Arnold G.J."/>
            <person name="Basu M.K."/>
            <person name="Bauer D.J."/>
            <person name="Caceres C.E."/>
            <person name="Carmel L."/>
            <person name="Casola C."/>
            <person name="Choi J.H."/>
            <person name="Detter J.C."/>
            <person name="Dong Q."/>
            <person name="Dusheyko S."/>
            <person name="Eads B.D."/>
            <person name="Frohlich T."/>
            <person name="Geiler-Samerotte K.A."/>
            <person name="Gerlach D."/>
            <person name="Hatcher P."/>
            <person name="Jogdeo S."/>
            <person name="Krijgsveld J."/>
            <person name="Kriventseva E.V."/>
            <person name="Kultz D."/>
            <person name="Laforsch C."/>
            <person name="Lindquist E."/>
            <person name="Lopez J."/>
            <person name="Manak J.R."/>
            <person name="Muller J."/>
            <person name="Pangilinan J."/>
            <person name="Patwardhan R.P."/>
            <person name="Pitluck S."/>
            <person name="Pritham E.J."/>
            <person name="Rechtsteiner A."/>
            <person name="Rho M."/>
            <person name="Rogozin I.B."/>
            <person name="Sakarya O."/>
            <person name="Salamov A."/>
            <person name="Schaack S."/>
            <person name="Shapiro H."/>
            <person name="Shiga Y."/>
            <person name="Skalitzky C."/>
            <person name="Smith Z."/>
            <person name="Souvorov A."/>
            <person name="Sung W."/>
            <person name="Tang Z."/>
            <person name="Tsuchiya D."/>
            <person name="Tu H."/>
            <person name="Vos H."/>
            <person name="Wang M."/>
            <person name="Wolf Y.I."/>
            <person name="Yamagata H."/>
            <person name="Yamada T."/>
            <person name="Ye Y."/>
            <person name="Shaw J.R."/>
            <person name="Andrews J."/>
            <person name="Crease T.J."/>
            <person name="Tang H."/>
            <person name="Lucas S.M."/>
            <person name="Robertson H.M."/>
            <person name="Bork P."/>
            <person name="Koonin E.V."/>
            <person name="Zdobnov E.M."/>
            <person name="Grigoriev I.V."/>
            <person name="Lynch M."/>
            <person name="Boore J.L."/>
        </authorList>
    </citation>
    <scope>NUCLEOTIDE SEQUENCE [LARGE SCALE GENOMIC DNA]</scope>
</reference>
<evidence type="ECO:0000313" key="1">
    <source>
        <dbReference type="EMBL" id="EFX73243.1"/>
    </source>
</evidence>
<evidence type="ECO:0000313" key="2">
    <source>
        <dbReference type="Proteomes" id="UP000000305"/>
    </source>
</evidence>
<dbReference type="Proteomes" id="UP000000305">
    <property type="component" value="Unassembled WGS sequence"/>
</dbReference>
<sequence>MYKVEKRLLNHTHIRFPLVARNTFDDKQVRQGKLRELSKVITTGNEEPANRWNQNENKIVLLNSLKTKQLDVRNLLMLLVFGRVAAIPKLKMFLISKKQELLGLVFSLLLTNHIVQTDERKIFPEVKKDEQGWEIRFSVKVSRNKTHLTSTMTLKYTRPTDTGLYTCAGAFAEREKRNRFFFHHQRLKTKQRHSTSSIKGINSHYAEINNESKCLTPRHWRKESLKI</sequence>
<dbReference type="InParanoid" id="E9H507"/>
<organism evidence="1 2">
    <name type="scientific">Daphnia pulex</name>
    <name type="common">Water flea</name>
    <dbReference type="NCBI Taxonomy" id="6669"/>
    <lineage>
        <taxon>Eukaryota</taxon>
        <taxon>Metazoa</taxon>
        <taxon>Ecdysozoa</taxon>
        <taxon>Arthropoda</taxon>
        <taxon>Crustacea</taxon>
        <taxon>Branchiopoda</taxon>
        <taxon>Diplostraca</taxon>
        <taxon>Cladocera</taxon>
        <taxon>Anomopoda</taxon>
        <taxon>Daphniidae</taxon>
        <taxon>Daphnia</taxon>
    </lineage>
</organism>
<dbReference type="KEGG" id="dpx:DAPPUDRAFT_110044"/>
<keyword evidence="2" id="KW-1185">Reference proteome</keyword>
<name>E9H507_DAPPU</name>
<dbReference type="EMBL" id="GL732592">
    <property type="protein sequence ID" value="EFX73243.1"/>
    <property type="molecule type" value="Genomic_DNA"/>
</dbReference>
<dbReference type="HOGENOM" id="CLU_1220785_0_0_1"/>
<gene>
    <name evidence="1" type="ORF">DAPPUDRAFT_110044</name>
</gene>
<proteinExistence type="predicted"/>
<protein>
    <submittedName>
        <fullName evidence="1">Uncharacterized protein</fullName>
    </submittedName>
</protein>
<accession>E9H507</accession>
<dbReference type="OrthoDB" id="6404500at2759"/>